<protein>
    <recommendedName>
        <fullName evidence="8">4Fe-4S ferredoxin-type domain-containing protein</fullName>
    </recommendedName>
</protein>
<keyword evidence="3" id="KW-0479">Metal-binding</keyword>
<evidence type="ECO:0000256" key="3">
    <source>
        <dbReference type="ARBA" id="ARBA00022723"/>
    </source>
</evidence>
<name>A0A0F9P7W2_9ZZZZ</name>
<dbReference type="PROSITE" id="PS00198">
    <property type="entry name" value="4FE4S_FER_1"/>
    <property type="match status" value="2"/>
</dbReference>
<feature type="domain" description="4Fe-4S ferredoxin-type" evidence="8">
    <location>
        <begin position="308"/>
        <end position="337"/>
    </location>
</feature>
<dbReference type="Pfam" id="PF13187">
    <property type="entry name" value="Fer4_9"/>
    <property type="match status" value="1"/>
</dbReference>
<dbReference type="GO" id="GO:0046872">
    <property type="term" value="F:metal ion binding"/>
    <property type="evidence" value="ECO:0007669"/>
    <property type="project" value="UniProtKB-KW"/>
</dbReference>
<dbReference type="InterPro" id="IPR017896">
    <property type="entry name" value="4Fe4S_Fe-S-bd"/>
</dbReference>
<evidence type="ECO:0000256" key="4">
    <source>
        <dbReference type="ARBA" id="ARBA00022737"/>
    </source>
</evidence>
<dbReference type="SUPFAM" id="SSF54862">
    <property type="entry name" value="4Fe-4S ferredoxins"/>
    <property type="match status" value="1"/>
</dbReference>
<dbReference type="PANTHER" id="PTHR43687:SF6">
    <property type="entry name" value="L-ASPARTATE SEMIALDEHYDE SULFURTRANSFERASE IRON-SULFUR SUBUNIT"/>
    <property type="match status" value="1"/>
</dbReference>
<evidence type="ECO:0000256" key="6">
    <source>
        <dbReference type="ARBA" id="ARBA00023004"/>
    </source>
</evidence>
<keyword evidence="5" id="KW-0249">Electron transport</keyword>
<sequence>MSEEKYRRAARVIVMAGRFPLPVNETLIEILKYLIDGDEIEFIMAFKRKKSQTLEQLKKSSKLPEEEILHKIKSLAKKGVIFNQSSSNGIMVYRLLPLIMVGPFEYIFMSKLEYSDENKRIADLFKKLFDETKIIVQSKYDALEPVFRNFPPIDRTLPILVKNVSGNEIQISINEKIDIPSETIVLTQEIEKLINKFKDIAVGHCFCRHHKDLLGKPCKHTDMRENCFTFGKSARYTSEQGFARLISNEEALNLLKKSEEAGLVHKAFHPHEDITKAETSICNCCEDCCATFEMWRDGVIPLTNTTNYLANIEIEKCTGCGICVQKCPVHAIELNDDDVAERNAEWCIGCGVCAHFCEENAISLLEGMRKVYVPPPKFH</sequence>
<dbReference type="AlphaFoldDB" id="A0A0F9P7W2"/>
<dbReference type="InterPro" id="IPR050572">
    <property type="entry name" value="Fe-S_Ferredoxin"/>
</dbReference>
<dbReference type="PANTHER" id="PTHR43687">
    <property type="entry name" value="ADENYLYLSULFATE REDUCTASE, BETA SUBUNIT"/>
    <property type="match status" value="1"/>
</dbReference>
<dbReference type="EMBL" id="LAZR01002740">
    <property type="protein sequence ID" value="KKN26189.1"/>
    <property type="molecule type" value="Genomic_DNA"/>
</dbReference>
<keyword evidence="1" id="KW-0813">Transport</keyword>
<evidence type="ECO:0000256" key="5">
    <source>
        <dbReference type="ARBA" id="ARBA00022982"/>
    </source>
</evidence>
<accession>A0A0F9P7W2</accession>
<keyword evidence="4" id="KW-0677">Repeat</keyword>
<proteinExistence type="predicted"/>
<gene>
    <name evidence="9" type="ORF">LCGC14_0877190</name>
</gene>
<reference evidence="9" key="1">
    <citation type="journal article" date="2015" name="Nature">
        <title>Complex archaea that bridge the gap between prokaryotes and eukaryotes.</title>
        <authorList>
            <person name="Spang A."/>
            <person name="Saw J.H."/>
            <person name="Jorgensen S.L."/>
            <person name="Zaremba-Niedzwiedzka K."/>
            <person name="Martijn J."/>
            <person name="Lind A.E."/>
            <person name="van Eijk R."/>
            <person name="Schleper C."/>
            <person name="Guy L."/>
            <person name="Ettema T.J."/>
        </authorList>
    </citation>
    <scope>NUCLEOTIDE SEQUENCE</scope>
</reference>
<evidence type="ECO:0000256" key="1">
    <source>
        <dbReference type="ARBA" id="ARBA00022448"/>
    </source>
</evidence>
<evidence type="ECO:0000313" key="9">
    <source>
        <dbReference type="EMBL" id="KKN26189.1"/>
    </source>
</evidence>
<evidence type="ECO:0000256" key="7">
    <source>
        <dbReference type="ARBA" id="ARBA00023014"/>
    </source>
</evidence>
<dbReference type="InterPro" id="IPR017900">
    <property type="entry name" value="4Fe4S_Fe_S_CS"/>
</dbReference>
<evidence type="ECO:0000259" key="8">
    <source>
        <dbReference type="PROSITE" id="PS51379"/>
    </source>
</evidence>
<keyword evidence="6" id="KW-0408">Iron</keyword>
<feature type="domain" description="4Fe-4S ferredoxin-type" evidence="8">
    <location>
        <begin position="338"/>
        <end position="367"/>
    </location>
</feature>
<keyword evidence="7" id="KW-0411">Iron-sulfur</keyword>
<comment type="caution">
    <text evidence="9">The sequence shown here is derived from an EMBL/GenBank/DDBJ whole genome shotgun (WGS) entry which is preliminary data.</text>
</comment>
<dbReference type="PROSITE" id="PS51379">
    <property type="entry name" value="4FE4S_FER_2"/>
    <property type="match status" value="2"/>
</dbReference>
<dbReference type="GO" id="GO:0051539">
    <property type="term" value="F:4 iron, 4 sulfur cluster binding"/>
    <property type="evidence" value="ECO:0007669"/>
    <property type="project" value="UniProtKB-KW"/>
</dbReference>
<dbReference type="Gene3D" id="3.30.70.20">
    <property type="match status" value="1"/>
</dbReference>
<keyword evidence="2" id="KW-0004">4Fe-4S</keyword>
<organism evidence="9">
    <name type="scientific">marine sediment metagenome</name>
    <dbReference type="NCBI Taxonomy" id="412755"/>
    <lineage>
        <taxon>unclassified sequences</taxon>
        <taxon>metagenomes</taxon>
        <taxon>ecological metagenomes</taxon>
    </lineage>
</organism>
<evidence type="ECO:0000256" key="2">
    <source>
        <dbReference type="ARBA" id="ARBA00022485"/>
    </source>
</evidence>